<dbReference type="AlphaFoldDB" id="A0A9J6H7G5"/>
<keyword evidence="2 10" id="KW-0444">Lipid biosynthesis</keyword>
<evidence type="ECO:0000313" key="11">
    <source>
        <dbReference type="EMBL" id="KAH9383212.1"/>
    </source>
</evidence>
<keyword evidence="12" id="KW-1185">Reference proteome</keyword>
<evidence type="ECO:0000256" key="1">
    <source>
        <dbReference type="ARBA" id="ARBA00004141"/>
    </source>
</evidence>
<comment type="catalytic activity">
    <reaction evidence="10">
        <text>a very-long-chain acyl-CoA + malonyl-CoA + H(+) = a very-long-chain 3-oxoacyl-CoA + CO2 + CoA</text>
        <dbReference type="Rhea" id="RHEA:32727"/>
        <dbReference type="ChEBI" id="CHEBI:15378"/>
        <dbReference type="ChEBI" id="CHEBI:16526"/>
        <dbReference type="ChEBI" id="CHEBI:57287"/>
        <dbReference type="ChEBI" id="CHEBI:57384"/>
        <dbReference type="ChEBI" id="CHEBI:90725"/>
        <dbReference type="ChEBI" id="CHEBI:90736"/>
        <dbReference type="EC" id="2.3.1.199"/>
    </reaction>
</comment>
<keyword evidence="7 10" id="KW-0443">Lipid metabolism</keyword>
<accession>A0A9J6H7G5</accession>
<dbReference type="PANTHER" id="PTHR11157">
    <property type="entry name" value="FATTY ACID ACYL TRANSFERASE-RELATED"/>
    <property type="match status" value="1"/>
</dbReference>
<dbReference type="GO" id="GO:0019367">
    <property type="term" value="P:fatty acid elongation, saturated fatty acid"/>
    <property type="evidence" value="ECO:0007669"/>
    <property type="project" value="TreeGrafter"/>
</dbReference>
<dbReference type="OrthoDB" id="434092at2759"/>
<keyword evidence="9 10" id="KW-0275">Fatty acid biosynthesis</keyword>
<keyword evidence="4 10" id="KW-0812">Transmembrane</keyword>
<dbReference type="VEuPathDB" id="VectorBase:HLOH_044313"/>
<dbReference type="GO" id="GO:0005789">
    <property type="term" value="C:endoplasmic reticulum membrane"/>
    <property type="evidence" value="ECO:0007669"/>
    <property type="project" value="TreeGrafter"/>
</dbReference>
<feature type="transmembrane region" description="Helical" evidence="10">
    <location>
        <begin position="203"/>
        <end position="220"/>
    </location>
</feature>
<dbReference type="GO" id="GO:0034625">
    <property type="term" value="P:fatty acid elongation, monounsaturated fatty acid"/>
    <property type="evidence" value="ECO:0007669"/>
    <property type="project" value="TreeGrafter"/>
</dbReference>
<dbReference type="GO" id="GO:0042761">
    <property type="term" value="P:very long-chain fatty acid biosynthetic process"/>
    <property type="evidence" value="ECO:0007669"/>
    <property type="project" value="TreeGrafter"/>
</dbReference>
<dbReference type="InterPro" id="IPR002076">
    <property type="entry name" value="ELO_fam"/>
</dbReference>
<dbReference type="PANTHER" id="PTHR11157:SF69">
    <property type="entry name" value="ELONGATION OF VERY LONG CHAIN FATTY ACIDS PROTEIN 7"/>
    <property type="match status" value="1"/>
</dbReference>
<evidence type="ECO:0000256" key="4">
    <source>
        <dbReference type="ARBA" id="ARBA00022692"/>
    </source>
</evidence>
<feature type="transmembrane region" description="Helical" evidence="10">
    <location>
        <begin position="136"/>
        <end position="157"/>
    </location>
</feature>
<gene>
    <name evidence="11" type="ORF">HPB48_024047</name>
</gene>
<dbReference type="OMA" id="YMLLYNL"/>
<reference evidence="11 12" key="1">
    <citation type="journal article" date="2020" name="Cell">
        <title>Large-Scale Comparative Analyses of Tick Genomes Elucidate Their Genetic Diversity and Vector Capacities.</title>
        <authorList>
            <consortium name="Tick Genome and Microbiome Consortium (TIGMIC)"/>
            <person name="Jia N."/>
            <person name="Wang J."/>
            <person name="Shi W."/>
            <person name="Du L."/>
            <person name="Sun Y."/>
            <person name="Zhan W."/>
            <person name="Jiang J.F."/>
            <person name="Wang Q."/>
            <person name="Zhang B."/>
            <person name="Ji P."/>
            <person name="Bell-Sakyi L."/>
            <person name="Cui X.M."/>
            <person name="Yuan T.T."/>
            <person name="Jiang B.G."/>
            <person name="Yang W.F."/>
            <person name="Lam T.T."/>
            <person name="Chang Q.C."/>
            <person name="Ding S.J."/>
            <person name="Wang X.J."/>
            <person name="Zhu J.G."/>
            <person name="Ruan X.D."/>
            <person name="Zhao L."/>
            <person name="Wei J.T."/>
            <person name="Ye R.Z."/>
            <person name="Que T.C."/>
            <person name="Du C.H."/>
            <person name="Zhou Y.H."/>
            <person name="Cheng J.X."/>
            <person name="Dai P.F."/>
            <person name="Guo W.B."/>
            <person name="Han X.H."/>
            <person name="Huang E.J."/>
            <person name="Li L.F."/>
            <person name="Wei W."/>
            <person name="Gao Y.C."/>
            <person name="Liu J.Z."/>
            <person name="Shao H.Z."/>
            <person name="Wang X."/>
            <person name="Wang C.C."/>
            <person name="Yang T.C."/>
            <person name="Huo Q.B."/>
            <person name="Li W."/>
            <person name="Chen H.Y."/>
            <person name="Chen S.E."/>
            <person name="Zhou L.G."/>
            <person name="Ni X.B."/>
            <person name="Tian J.H."/>
            <person name="Sheng Y."/>
            <person name="Liu T."/>
            <person name="Pan Y.S."/>
            <person name="Xia L.Y."/>
            <person name="Li J."/>
            <person name="Zhao F."/>
            <person name="Cao W.C."/>
        </authorList>
    </citation>
    <scope>NUCLEOTIDE SEQUENCE [LARGE SCALE GENOMIC DNA]</scope>
    <source>
        <strain evidence="11">HaeL-2018</strain>
    </source>
</reference>
<protein>
    <recommendedName>
        <fullName evidence="10">Elongation of very long chain fatty acids protein</fullName>
        <ecNumber evidence="10">2.3.1.199</ecNumber>
    </recommendedName>
    <alternativeName>
        <fullName evidence="10">Very-long-chain 3-oxoacyl-CoA synthase</fullName>
    </alternativeName>
</protein>
<keyword evidence="6 10" id="KW-1133">Transmembrane helix</keyword>
<feature type="transmembrane region" description="Helical" evidence="10">
    <location>
        <begin position="232"/>
        <end position="249"/>
    </location>
</feature>
<evidence type="ECO:0000256" key="10">
    <source>
        <dbReference type="RuleBase" id="RU361115"/>
    </source>
</evidence>
<proteinExistence type="inferred from homology"/>
<feature type="transmembrane region" description="Helical" evidence="10">
    <location>
        <begin position="26"/>
        <end position="46"/>
    </location>
</feature>
<dbReference type="GO" id="GO:0009922">
    <property type="term" value="F:fatty acid elongase activity"/>
    <property type="evidence" value="ECO:0007669"/>
    <property type="project" value="UniProtKB-EC"/>
</dbReference>
<dbReference type="GO" id="GO:0034626">
    <property type="term" value="P:fatty acid elongation, polyunsaturated fatty acid"/>
    <property type="evidence" value="ECO:0007669"/>
    <property type="project" value="TreeGrafter"/>
</dbReference>
<dbReference type="EMBL" id="JABSTR010000993">
    <property type="protein sequence ID" value="KAH9383212.1"/>
    <property type="molecule type" value="Genomic_DNA"/>
</dbReference>
<dbReference type="EC" id="2.3.1.199" evidence="10"/>
<evidence type="ECO:0000256" key="9">
    <source>
        <dbReference type="ARBA" id="ARBA00023160"/>
    </source>
</evidence>
<keyword evidence="5 10" id="KW-0276">Fatty acid metabolism</keyword>
<evidence type="ECO:0000256" key="5">
    <source>
        <dbReference type="ARBA" id="ARBA00022832"/>
    </source>
</evidence>
<name>A0A9J6H7G5_HAELO</name>
<evidence type="ECO:0000313" key="12">
    <source>
        <dbReference type="Proteomes" id="UP000821853"/>
    </source>
</evidence>
<comment type="caution">
    <text evidence="11">The sequence shown here is derived from an EMBL/GenBank/DDBJ whole genome shotgun (WGS) entry which is preliminary data.</text>
</comment>
<evidence type="ECO:0000256" key="3">
    <source>
        <dbReference type="ARBA" id="ARBA00022679"/>
    </source>
</evidence>
<sequence length="269" mass="30752">MADAVSALFVRDPRTADWALVGNKPFIVFLLSIYVYFVKIGGPWFMQGRKPYDGIKPIIQLYNAAMMLLNGYFVVAFASKTYLGGGYSIFCQGIDFSARDEQTMSVLSLAWWYMMVRIADFLDTVFFVLRKKESNISALHVVHHALVVLCGWFGLAFGADGQVIFGIIFNAFVHVVMNCYYFLSSLGPSVHKYLWWKRHLTQLQLAQFVILIFHFLIPVFKDCGYPRLHTTVALPQGVFLFFMLTKFYITSGTNRRSPQKRNEAKAKAQ</sequence>
<feature type="transmembrane region" description="Helical" evidence="10">
    <location>
        <begin position="163"/>
        <end position="183"/>
    </location>
</feature>
<keyword evidence="3 10" id="KW-0808">Transferase</keyword>
<comment type="similarity">
    <text evidence="10">Belongs to the ELO family.</text>
</comment>
<evidence type="ECO:0000256" key="2">
    <source>
        <dbReference type="ARBA" id="ARBA00022516"/>
    </source>
</evidence>
<organism evidence="11 12">
    <name type="scientific">Haemaphysalis longicornis</name>
    <name type="common">Bush tick</name>
    <dbReference type="NCBI Taxonomy" id="44386"/>
    <lineage>
        <taxon>Eukaryota</taxon>
        <taxon>Metazoa</taxon>
        <taxon>Ecdysozoa</taxon>
        <taxon>Arthropoda</taxon>
        <taxon>Chelicerata</taxon>
        <taxon>Arachnida</taxon>
        <taxon>Acari</taxon>
        <taxon>Parasitiformes</taxon>
        <taxon>Ixodida</taxon>
        <taxon>Ixodoidea</taxon>
        <taxon>Ixodidae</taxon>
        <taxon>Haemaphysalinae</taxon>
        <taxon>Haemaphysalis</taxon>
    </lineage>
</organism>
<dbReference type="GO" id="GO:0030148">
    <property type="term" value="P:sphingolipid biosynthetic process"/>
    <property type="evidence" value="ECO:0007669"/>
    <property type="project" value="TreeGrafter"/>
</dbReference>
<evidence type="ECO:0000256" key="8">
    <source>
        <dbReference type="ARBA" id="ARBA00023136"/>
    </source>
</evidence>
<dbReference type="Pfam" id="PF01151">
    <property type="entry name" value="ELO"/>
    <property type="match status" value="1"/>
</dbReference>
<dbReference type="Proteomes" id="UP000821853">
    <property type="component" value="Unassembled WGS sequence"/>
</dbReference>
<comment type="subcellular location">
    <subcellularLocation>
        <location evidence="1">Membrane</location>
        <topology evidence="1">Multi-pass membrane protein</topology>
    </subcellularLocation>
</comment>
<evidence type="ECO:0000256" key="6">
    <source>
        <dbReference type="ARBA" id="ARBA00022989"/>
    </source>
</evidence>
<evidence type="ECO:0000256" key="7">
    <source>
        <dbReference type="ARBA" id="ARBA00023098"/>
    </source>
</evidence>
<keyword evidence="8 10" id="KW-0472">Membrane</keyword>
<feature type="transmembrane region" description="Helical" evidence="10">
    <location>
        <begin position="110"/>
        <end position="129"/>
    </location>
</feature>